<feature type="transmembrane region" description="Helical" evidence="7">
    <location>
        <begin position="115"/>
        <end position="136"/>
    </location>
</feature>
<dbReference type="PANTHER" id="PTHR43227:SF7">
    <property type="entry name" value="ARABINOOLIGOSACCHARIDES TRANSPORT SYSTEM PERMEASE PROTEIN ARAP"/>
    <property type="match status" value="1"/>
</dbReference>
<dbReference type="PROSITE" id="PS50928">
    <property type="entry name" value="ABC_TM1"/>
    <property type="match status" value="1"/>
</dbReference>
<evidence type="ECO:0000256" key="8">
    <source>
        <dbReference type="SAM" id="MobiDB-lite"/>
    </source>
</evidence>
<dbReference type="OrthoDB" id="34224at2"/>
<accession>A0A5P2X4Y4</accession>
<dbReference type="Proteomes" id="UP000549009">
    <property type="component" value="Unassembled WGS sequence"/>
</dbReference>
<feature type="region of interest" description="Disordered" evidence="8">
    <location>
        <begin position="1"/>
        <end position="29"/>
    </location>
</feature>
<evidence type="ECO:0000313" key="12">
    <source>
        <dbReference type="Proteomes" id="UP000326505"/>
    </source>
</evidence>
<feature type="transmembrane region" description="Helical" evidence="7">
    <location>
        <begin position="148"/>
        <end position="168"/>
    </location>
</feature>
<feature type="transmembrane region" description="Helical" evidence="7">
    <location>
        <begin position="199"/>
        <end position="221"/>
    </location>
</feature>
<evidence type="ECO:0000256" key="5">
    <source>
        <dbReference type="ARBA" id="ARBA00022989"/>
    </source>
</evidence>
<dbReference type="InterPro" id="IPR050809">
    <property type="entry name" value="UgpAE/MalFG_permease"/>
</dbReference>
<feature type="domain" description="ABC transmembrane type-1" evidence="9">
    <location>
        <begin position="111"/>
        <end position="325"/>
    </location>
</feature>
<dbReference type="CDD" id="cd06261">
    <property type="entry name" value="TM_PBP2"/>
    <property type="match status" value="1"/>
</dbReference>
<evidence type="ECO:0000313" key="13">
    <source>
        <dbReference type="Proteomes" id="UP000549009"/>
    </source>
</evidence>
<evidence type="ECO:0000313" key="10">
    <source>
        <dbReference type="EMBL" id="MBB5101629.1"/>
    </source>
</evidence>
<keyword evidence="2 7" id="KW-0813">Transport</keyword>
<evidence type="ECO:0000256" key="2">
    <source>
        <dbReference type="ARBA" id="ARBA00022448"/>
    </source>
</evidence>
<reference evidence="11 12" key="1">
    <citation type="submission" date="2017-09" db="EMBL/GenBank/DDBJ databases">
        <authorList>
            <person name="Lee N."/>
            <person name="Cho B.-K."/>
        </authorList>
    </citation>
    <scope>NUCLEOTIDE SEQUENCE [LARGE SCALE GENOMIC DNA]</scope>
    <source>
        <strain evidence="11 12">ATCC 27465</strain>
    </source>
</reference>
<evidence type="ECO:0000313" key="11">
    <source>
        <dbReference type="EMBL" id="QEV58339.1"/>
    </source>
</evidence>
<protein>
    <submittedName>
        <fullName evidence="10">Arabinogalactan oligomer/maltooligosaccharide transport system permease protein</fullName>
    </submittedName>
    <submittedName>
        <fullName evidence="11">Sugar ABC transporter permease</fullName>
    </submittedName>
</protein>
<evidence type="ECO:0000259" key="9">
    <source>
        <dbReference type="PROSITE" id="PS50928"/>
    </source>
</evidence>
<dbReference type="GO" id="GO:0005886">
    <property type="term" value="C:plasma membrane"/>
    <property type="evidence" value="ECO:0007669"/>
    <property type="project" value="UniProtKB-SubCell"/>
</dbReference>
<organism evidence="11 12">
    <name type="scientific">Streptomyces spectabilis</name>
    <dbReference type="NCBI Taxonomy" id="68270"/>
    <lineage>
        <taxon>Bacteria</taxon>
        <taxon>Bacillati</taxon>
        <taxon>Actinomycetota</taxon>
        <taxon>Actinomycetes</taxon>
        <taxon>Kitasatosporales</taxon>
        <taxon>Streptomycetaceae</taxon>
        <taxon>Streptomyces</taxon>
    </lineage>
</organism>
<dbReference type="SUPFAM" id="SSF161098">
    <property type="entry name" value="MetI-like"/>
    <property type="match status" value="1"/>
</dbReference>
<dbReference type="InterPro" id="IPR000515">
    <property type="entry name" value="MetI-like"/>
</dbReference>
<keyword evidence="3" id="KW-1003">Cell membrane</keyword>
<dbReference type="Proteomes" id="UP000326505">
    <property type="component" value="Chromosome"/>
</dbReference>
<dbReference type="InterPro" id="IPR035906">
    <property type="entry name" value="MetI-like_sf"/>
</dbReference>
<feature type="transmembrane region" description="Helical" evidence="7">
    <location>
        <begin position="304"/>
        <end position="325"/>
    </location>
</feature>
<sequence length="336" mass="36937">MAVESGPRAVPAADARSVRGRGPRAGKKPGRLRRALSTYWYAWAMVAPVVAVIGVIVGYPLVRGVYLSTTDANEANVERTIGVNHIPATYESVGLDNYKAILDDAVFWDRLTWTVVWTVSCVALSFALGLVLAIMLNRKLKGRSFYRMALILPWAVPAFVSVFTWRLLFNEKKGLLNAILEGGGLDAIPWLNDPTWAKLSVIAVNVWLGVPFMLVAMLGGLQSIPGELYEAAEMDGASAWQRFRHVTLPGIRPVATTVVLISAIWTFNMFPVIFLLTRGGPGDATEILVTYAYRLSFVVSPRDFAGSAAWGVLILLLLSLFAVVYRRALRKQGEVW</sequence>
<feature type="transmembrane region" description="Helical" evidence="7">
    <location>
        <begin position="40"/>
        <end position="62"/>
    </location>
</feature>
<evidence type="ECO:0000256" key="6">
    <source>
        <dbReference type="ARBA" id="ARBA00023136"/>
    </source>
</evidence>
<dbReference type="EMBL" id="CP023690">
    <property type="protein sequence ID" value="QEV58339.1"/>
    <property type="molecule type" value="Genomic_DNA"/>
</dbReference>
<evidence type="ECO:0000256" key="1">
    <source>
        <dbReference type="ARBA" id="ARBA00004651"/>
    </source>
</evidence>
<dbReference type="Pfam" id="PF00528">
    <property type="entry name" value="BPD_transp_1"/>
    <property type="match status" value="1"/>
</dbReference>
<keyword evidence="13" id="KW-1185">Reference proteome</keyword>
<feature type="transmembrane region" description="Helical" evidence="7">
    <location>
        <begin position="254"/>
        <end position="276"/>
    </location>
</feature>
<evidence type="ECO:0000256" key="3">
    <source>
        <dbReference type="ARBA" id="ARBA00022475"/>
    </source>
</evidence>
<evidence type="ECO:0000256" key="4">
    <source>
        <dbReference type="ARBA" id="ARBA00022692"/>
    </source>
</evidence>
<dbReference type="Gene3D" id="1.10.3720.10">
    <property type="entry name" value="MetI-like"/>
    <property type="match status" value="1"/>
</dbReference>
<dbReference type="KEGG" id="sspb:CP982_06135"/>
<reference evidence="10 13" key="2">
    <citation type="submission" date="2020-08" db="EMBL/GenBank/DDBJ databases">
        <title>Genomic Encyclopedia of Type Strains, Phase III (KMG-III): the genomes of soil and plant-associated and newly described type strains.</title>
        <authorList>
            <person name="Whitman W."/>
        </authorList>
    </citation>
    <scope>NUCLEOTIDE SEQUENCE [LARGE SCALE GENOMIC DNA]</scope>
    <source>
        <strain evidence="10 13">CECT 3146</strain>
    </source>
</reference>
<keyword evidence="5 7" id="KW-1133">Transmembrane helix</keyword>
<comment type="similarity">
    <text evidence="7">Belongs to the binding-protein-dependent transport system permease family.</text>
</comment>
<comment type="subcellular location">
    <subcellularLocation>
        <location evidence="1 7">Cell membrane</location>
        <topology evidence="1 7">Multi-pass membrane protein</topology>
    </subcellularLocation>
</comment>
<keyword evidence="4 7" id="KW-0812">Transmembrane</keyword>
<dbReference type="RefSeq" id="WP_150509544.1">
    <property type="nucleotide sequence ID" value="NZ_BMSQ01000003.1"/>
</dbReference>
<gene>
    <name evidence="11" type="ORF">CP982_06135</name>
    <name evidence="10" type="ORF">FHS40_000682</name>
</gene>
<proteinExistence type="inferred from homology"/>
<evidence type="ECO:0000256" key="7">
    <source>
        <dbReference type="RuleBase" id="RU363032"/>
    </source>
</evidence>
<dbReference type="GO" id="GO:0055085">
    <property type="term" value="P:transmembrane transport"/>
    <property type="evidence" value="ECO:0007669"/>
    <property type="project" value="InterPro"/>
</dbReference>
<dbReference type="AlphaFoldDB" id="A0A5P2X4Y4"/>
<name>A0A5P2X4Y4_STRST</name>
<feature type="compositionally biased region" description="Basic residues" evidence="8">
    <location>
        <begin position="18"/>
        <end position="29"/>
    </location>
</feature>
<keyword evidence="6 7" id="KW-0472">Membrane</keyword>
<dbReference type="PANTHER" id="PTHR43227">
    <property type="entry name" value="BLL4140 PROTEIN"/>
    <property type="match status" value="1"/>
</dbReference>
<dbReference type="EMBL" id="JACHJD010000001">
    <property type="protein sequence ID" value="MBB5101629.1"/>
    <property type="molecule type" value="Genomic_DNA"/>
</dbReference>